<name>A0ABM4AKG4_VANTA</name>
<gene>
    <name evidence="2" type="primary">LOC135193398</name>
</gene>
<dbReference type="GeneID" id="135193398"/>
<proteinExistence type="predicted"/>
<evidence type="ECO:0000313" key="1">
    <source>
        <dbReference type="Proteomes" id="UP001652626"/>
    </source>
</evidence>
<dbReference type="RefSeq" id="XP_064071777.1">
    <property type="nucleotide sequence ID" value="XM_064215707.1"/>
</dbReference>
<reference evidence="2" key="1">
    <citation type="submission" date="2025-08" db="UniProtKB">
        <authorList>
            <consortium name="RefSeq"/>
        </authorList>
    </citation>
    <scope>IDENTIFICATION</scope>
    <source>
        <tissue evidence="2">Whole body</tissue>
    </source>
</reference>
<dbReference type="InterPro" id="IPR016024">
    <property type="entry name" value="ARM-type_fold"/>
</dbReference>
<dbReference type="SUPFAM" id="SSF48371">
    <property type="entry name" value="ARM repeat"/>
    <property type="match status" value="1"/>
</dbReference>
<organism evidence="1 2">
    <name type="scientific">Vanessa tameamea</name>
    <name type="common">Kamehameha butterfly</name>
    <dbReference type="NCBI Taxonomy" id="334116"/>
    <lineage>
        <taxon>Eukaryota</taxon>
        <taxon>Metazoa</taxon>
        <taxon>Ecdysozoa</taxon>
        <taxon>Arthropoda</taxon>
        <taxon>Hexapoda</taxon>
        <taxon>Insecta</taxon>
        <taxon>Pterygota</taxon>
        <taxon>Neoptera</taxon>
        <taxon>Endopterygota</taxon>
        <taxon>Lepidoptera</taxon>
        <taxon>Glossata</taxon>
        <taxon>Ditrysia</taxon>
        <taxon>Papilionoidea</taxon>
        <taxon>Nymphalidae</taxon>
        <taxon>Nymphalinae</taxon>
        <taxon>Vanessa</taxon>
    </lineage>
</organism>
<dbReference type="Proteomes" id="UP001652626">
    <property type="component" value="Chromosome 8"/>
</dbReference>
<keyword evidence="1" id="KW-1185">Reference proteome</keyword>
<dbReference type="PANTHER" id="PTHR31691:SF1">
    <property type="entry name" value="ROTATIN"/>
    <property type="match status" value="1"/>
</dbReference>
<dbReference type="PANTHER" id="PTHR31691">
    <property type="entry name" value="ROTATIN"/>
    <property type="match status" value="1"/>
</dbReference>
<sequence>MEEHTCAARGGGAGRRVRGAACGALAAAAAHRCVRCALAATKDCLYNLLVTLTPINEEEKDVDCIYARAQALHLLAALLSERAASDTVWWELKKNNLMLFHLLLQALESDDLELQEAAMHCLTQLARSLSHNNCNDKSKDQCHVDFFNDFPSPHAREADDRLCAGDGARNDCQPEYIVEEFCKIMMNMYQDLTDKKKCLSSQDETWSLVCSCLCSLQRASGRARAYCVHRRFPRALVGALQSLRDALSLRGKPVDVIKNADHEPTFNSLNWVLTLVTCSMFECPPAKNLFAEDLALSLIRLWPWCMMTESLRDSLMSLLITFTNDFSRAWSSMCSCVGGRSLLNEVCSLVNREASRPRPTSLLQRALRILRHCAPHQHCRTIIIKNDILSRMNKVSGRRGCAPDEWCRLGEALARHAEGAAALLAGARAAPARLLPALAHAAHHQRLAFLQSPDLLDLLSSSLLTGDTSEIVSAARAVWALAANNHRAKLVLRSAGMPVAVQSSLHRLQKNASDEATKRAIQLLTYTQTVLQAT</sequence>
<protein>
    <submittedName>
        <fullName evidence="2">Uncharacterized protein LOC135193398</fullName>
    </submittedName>
</protein>
<accession>A0ABM4AKG4</accession>
<evidence type="ECO:0000313" key="2">
    <source>
        <dbReference type="RefSeq" id="XP_064071777.1"/>
    </source>
</evidence>
<dbReference type="InterPro" id="IPR030791">
    <property type="entry name" value="Rotatin"/>
</dbReference>